<dbReference type="InterPro" id="IPR037197">
    <property type="entry name" value="WWE_dom_sf"/>
</dbReference>
<dbReference type="Gene3D" id="3.30.720.50">
    <property type="match status" value="1"/>
</dbReference>
<dbReference type="Pfam" id="PF06701">
    <property type="entry name" value="MIB_HERC2"/>
    <property type="match status" value="2"/>
</dbReference>
<dbReference type="Gene3D" id="3.30.160.60">
    <property type="entry name" value="Classic Zinc Finger"/>
    <property type="match status" value="1"/>
</dbReference>
<dbReference type="PROSITE" id="PS50119">
    <property type="entry name" value="ZF_BBOX"/>
    <property type="match status" value="1"/>
</dbReference>
<proteinExistence type="predicted"/>
<feature type="domain" description="MIB/HERC2" evidence="5">
    <location>
        <begin position="635"/>
        <end position="706"/>
    </location>
</feature>
<evidence type="ECO:0000259" key="3">
    <source>
        <dbReference type="PROSITE" id="PS50234"/>
    </source>
</evidence>
<dbReference type="KEGG" id="cvn:111113545"/>
<evidence type="ECO:0000259" key="4">
    <source>
        <dbReference type="PROSITE" id="PS50918"/>
    </source>
</evidence>
<evidence type="ECO:0000313" key="7">
    <source>
        <dbReference type="RefSeq" id="XP_022307544.1"/>
    </source>
</evidence>
<dbReference type="PROSITE" id="PS51416">
    <property type="entry name" value="MIB_HERC2"/>
    <property type="match status" value="2"/>
</dbReference>
<dbReference type="InterPro" id="IPR037252">
    <property type="entry name" value="Mib_Herc2_sf"/>
</dbReference>
<dbReference type="AlphaFoldDB" id="A0A8B8BXG2"/>
<dbReference type="Gene3D" id="3.40.50.410">
    <property type="entry name" value="von Willebrand factor, type A domain"/>
    <property type="match status" value="1"/>
</dbReference>
<keyword evidence="6" id="KW-1185">Reference proteome</keyword>
<dbReference type="InterPro" id="IPR010606">
    <property type="entry name" value="Mib_Herc2"/>
</dbReference>
<evidence type="ECO:0000259" key="5">
    <source>
        <dbReference type="PROSITE" id="PS51416"/>
    </source>
</evidence>
<dbReference type="InterPro" id="IPR036465">
    <property type="entry name" value="vWFA_dom_sf"/>
</dbReference>
<evidence type="ECO:0000313" key="6">
    <source>
        <dbReference type="Proteomes" id="UP000694844"/>
    </source>
</evidence>
<organism evidence="6 7">
    <name type="scientific">Crassostrea virginica</name>
    <name type="common">Eastern oyster</name>
    <dbReference type="NCBI Taxonomy" id="6565"/>
    <lineage>
        <taxon>Eukaryota</taxon>
        <taxon>Metazoa</taxon>
        <taxon>Spiralia</taxon>
        <taxon>Lophotrochozoa</taxon>
        <taxon>Mollusca</taxon>
        <taxon>Bivalvia</taxon>
        <taxon>Autobranchia</taxon>
        <taxon>Pteriomorphia</taxon>
        <taxon>Ostreida</taxon>
        <taxon>Ostreoidea</taxon>
        <taxon>Ostreidae</taxon>
        <taxon>Crassostrea</taxon>
    </lineage>
</organism>
<dbReference type="SUPFAM" id="SSF159034">
    <property type="entry name" value="Mib/herc2 domain-like"/>
    <property type="match status" value="2"/>
</dbReference>
<dbReference type="Pfam" id="PF13519">
    <property type="entry name" value="VWA_2"/>
    <property type="match status" value="1"/>
</dbReference>
<dbReference type="RefSeq" id="XP_022307544.1">
    <property type="nucleotide sequence ID" value="XM_022451836.1"/>
</dbReference>
<keyword evidence="1" id="KW-0863">Zinc-finger</keyword>
<dbReference type="GO" id="GO:0008270">
    <property type="term" value="F:zinc ion binding"/>
    <property type="evidence" value="ECO:0007669"/>
    <property type="project" value="UniProtKB-KW"/>
</dbReference>
<dbReference type="Pfam" id="PF02825">
    <property type="entry name" value="WWE"/>
    <property type="match status" value="1"/>
</dbReference>
<dbReference type="PROSITE" id="PS50918">
    <property type="entry name" value="WWE"/>
    <property type="match status" value="1"/>
</dbReference>
<dbReference type="PROSITE" id="PS50234">
    <property type="entry name" value="VWFA"/>
    <property type="match status" value="1"/>
</dbReference>
<feature type="domain" description="WWE" evidence="4">
    <location>
        <begin position="790"/>
        <end position="868"/>
    </location>
</feature>
<evidence type="ECO:0000256" key="1">
    <source>
        <dbReference type="PROSITE-ProRule" id="PRU00024"/>
    </source>
</evidence>
<dbReference type="SUPFAM" id="SSF117839">
    <property type="entry name" value="WWE domain"/>
    <property type="match status" value="1"/>
</dbReference>
<dbReference type="GO" id="GO:0004842">
    <property type="term" value="F:ubiquitin-protein transferase activity"/>
    <property type="evidence" value="ECO:0007669"/>
    <property type="project" value="InterPro"/>
</dbReference>
<dbReference type="InterPro" id="IPR000315">
    <property type="entry name" value="Znf_B-box"/>
</dbReference>
<dbReference type="CDD" id="cd00198">
    <property type="entry name" value="vWFA"/>
    <property type="match status" value="1"/>
</dbReference>
<reference evidence="7" key="1">
    <citation type="submission" date="2025-08" db="UniProtKB">
        <authorList>
            <consortium name="RefSeq"/>
        </authorList>
    </citation>
    <scope>IDENTIFICATION</scope>
    <source>
        <tissue evidence="7">Whole sample</tissue>
    </source>
</reference>
<name>A0A8B8BXG2_CRAVI</name>
<sequence>MADKSKRHEVVEFIYRKEGPVLPECNSHDKTLCEMYCNDCCEPMCVLCVTTTHKKHDITDIKCIIEILKKRIADDVEELEKNTRPKYKKYFGVCNSSKEFDKVINAIQDQEDNICKVVREIGSRLKDEVAKQKSEFEQQNKEVQLTVAKEGEELDSVIKTNKGILKSNDAKCILAYQSKNEQFRGAPKQVHLSYPMFLSGTIRENQLQTMFGLLQRSKKIAPDGKPANGDLLVSMRSADMTQSRVVRCSGTTETMVIQNDRQGKPLFSVGIHYVLLLTENGNGDICVSDYAGKAVVVVNASDLLSAQGGSLKSSLKPSTTALWKPTELDNRPDGGTNLRILSESALEELTLKEANRAADCTDHKSQGADTIICIDSSASMQEQKIGQIREFIESFLEGIEDVAVENSLEENIAVVTFGNETRVIQNLTNDYSKIRDSVETLEANGPSPIMTGLVLCMSAIYNRGGVVTFRERKIYPRIILLTDGGVTDQRIFNGPDTIVKQGGTKKEVWHKLMEFAERFRTHSDPRNLVCVPIGDDADMTLLGQLVNTAGGTIVQPGDVKKLSHHFLINTVVAKIIHDGALRGPDLSDDELKQKIKATEGGTDFDESEMEEALMMIKKDKEIIAQGGATGGADGSTKEIKEMPPIGSRVRRGPDWRWDNQDDNLPGTVIAHKNRGYLTVEWDTGNRGKYRYGAESGAKDVRMVDELRMLPPGMMVAVGVRARRGQDWEWGDQDGGEGSSGVIFKVEDSGIVHVRWDNGKRGNYRFGLFGKYDVEVCPRCVVREGATGLSDGWSLRESSELKRLWQWQDKEGRWRDHAVENSDKIENLYQTRHGKGTVVVESENEKYRVIPEKKCQRNVSTGTEVPIRRLEVTMT</sequence>
<dbReference type="PANTHER" id="PTHR24202">
    <property type="entry name" value="E3 UBIQUITIN-PROTEIN LIGASE MIB2"/>
    <property type="match status" value="1"/>
</dbReference>
<dbReference type="PANTHER" id="PTHR24202:SF4">
    <property type="entry name" value="E3 UBIQUITIN-PROTEIN LIGASE MIB2-RELATED"/>
    <property type="match status" value="1"/>
</dbReference>
<dbReference type="Proteomes" id="UP000694844">
    <property type="component" value="Chromosome 9"/>
</dbReference>
<dbReference type="SUPFAM" id="SSF53300">
    <property type="entry name" value="vWA-like"/>
    <property type="match status" value="1"/>
</dbReference>
<dbReference type="GO" id="GO:0016567">
    <property type="term" value="P:protein ubiquitination"/>
    <property type="evidence" value="ECO:0007669"/>
    <property type="project" value="InterPro"/>
</dbReference>
<feature type="domain" description="B box-type" evidence="2">
    <location>
        <begin position="25"/>
        <end position="61"/>
    </location>
</feature>
<evidence type="ECO:0000259" key="2">
    <source>
        <dbReference type="PROSITE" id="PS50119"/>
    </source>
</evidence>
<dbReference type="InterPro" id="IPR002035">
    <property type="entry name" value="VWF_A"/>
</dbReference>
<accession>A0A8B8BXG2</accession>
<keyword evidence="1" id="KW-0479">Metal-binding</keyword>
<dbReference type="InterPro" id="IPR004170">
    <property type="entry name" value="WWE_dom"/>
</dbReference>
<dbReference type="GO" id="GO:0005737">
    <property type="term" value="C:cytoplasm"/>
    <property type="evidence" value="ECO:0007669"/>
    <property type="project" value="TreeGrafter"/>
</dbReference>
<dbReference type="GeneID" id="111113545"/>
<dbReference type="SMART" id="SM00327">
    <property type="entry name" value="VWA"/>
    <property type="match status" value="1"/>
</dbReference>
<keyword evidence="1" id="KW-0862">Zinc</keyword>
<dbReference type="Pfam" id="PF00643">
    <property type="entry name" value="zf-B_box"/>
    <property type="match status" value="1"/>
</dbReference>
<gene>
    <name evidence="7" type="primary">LOC111113545</name>
</gene>
<dbReference type="CDD" id="cd19756">
    <property type="entry name" value="Bbox2"/>
    <property type="match status" value="1"/>
</dbReference>
<dbReference type="Gene3D" id="2.30.30.40">
    <property type="entry name" value="SH3 Domains"/>
    <property type="match status" value="2"/>
</dbReference>
<dbReference type="SUPFAM" id="SSF57845">
    <property type="entry name" value="B-box zinc-binding domain"/>
    <property type="match status" value="1"/>
</dbReference>
<feature type="domain" description="MIB/HERC2" evidence="5">
    <location>
        <begin position="705"/>
        <end position="779"/>
    </location>
</feature>
<dbReference type="OrthoDB" id="438049at2759"/>
<protein>
    <submittedName>
        <fullName evidence="7">Uncharacterized protein LOC111113545</fullName>
    </submittedName>
</protein>
<feature type="domain" description="VWFA" evidence="3">
    <location>
        <begin position="369"/>
        <end position="571"/>
    </location>
</feature>